<dbReference type="OrthoDB" id="3253553at2759"/>
<dbReference type="Pfam" id="PF01284">
    <property type="entry name" value="MARVEL"/>
    <property type="match status" value="1"/>
</dbReference>
<feature type="domain" description="MARVEL" evidence="7">
    <location>
        <begin position="176"/>
        <end position="300"/>
    </location>
</feature>
<comment type="subcellular location">
    <subcellularLocation>
        <location evidence="1">Membrane</location>
        <topology evidence="1">Multi-pass membrane protein</topology>
    </subcellularLocation>
</comment>
<gene>
    <name evidence="8" type="ORF">MAM1_1006c11415</name>
</gene>
<keyword evidence="9" id="KW-1185">Reference proteome</keyword>
<proteinExistence type="predicted"/>
<evidence type="ECO:0000256" key="4">
    <source>
        <dbReference type="ARBA" id="ARBA00023136"/>
    </source>
</evidence>
<feature type="region of interest" description="Disordered" evidence="5">
    <location>
        <begin position="1"/>
        <end position="162"/>
    </location>
</feature>
<dbReference type="GO" id="GO:0016020">
    <property type="term" value="C:membrane"/>
    <property type="evidence" value="ECO:0007669"/>
    <property type="project" value="UniProtKB-SubCell"/>
</dbReference>
<evidence type="ECO:0000259" key="7">
    <source>
        <dbReference type="Pfam" id="PF01284"/>
    </source>
</evidence>
<evidence type="ECO:0000256" key="5">
    <source>
        <dbReference type="SAM" id="MobiDB-lite"/>
    </source>
</evidence>
<dbReference type="Proteomes" id="UP000053815">
    <property type="component" value="Unassembled WGS sequence"/>
</dbReference>
<evidence type="ECO:0000313" key="8">
    <source>
        <dbReference type="EMBL" id="GAN11811.1"/>
    </source>
</evidence>
<keyword evidence="4 6" id="KW-0472">Membrane</keyword>
<protein>
    <recommendedName>
        <fullName evidence="7">MARVEL domain-containing protein</fullName>
    </recommendedName>
</protein>
<dbReference type="EMBL" id="DF837295">
    <property type="protein sequence ID" value="GAN11811.1"/>
    <property type="molecule type" value="Genomic_DNA"/>
</dbReference>
<evidence type="ECO:0000256" key="1">
    <source>
        <dbReference type="ARBA" id="ARBA00004141"/>
    </source>
</evidence>
<feature type="compositionally biased region" description="Polar residues" evidence="5">
    <location>
        <begin position="86"/>
        <end position="101"/>
    </location>
</feature>
<keyword evidence="2 6" id="KW-0812">Transmembrane</keyword>
<accession>A0A0C9MM31</accession>
<feature type="compositionally biased region" description="Polar residues" evidence="5">
    <location>
        <begin position="1"/>
        <end position="20"/>
    </location>
</feature>
<organism evidence="8">
    <name type="scientific">Mucor ambiguus</name>
    <dbReference type="NCBI Taxonomy" id="91626"/>
    <lineage>
        <taxon>Eukaryota</taxon>
        <taxon>Fungi</taxon>
        <taxon>Fungi incertae sedis</taxon>
        <taxon>Mucoromycota</taxon>
        <taxon>Mucoromycotina</taxon>
        <taxon>Mucoromycetes</taxon>
        <taxon>Mucorales</taxon>
        <taxon>Mucorineae</taxon>
        <taxon>Mucoraceae</taxon>
        <taxon>Mucor</taxon>
    </lineage>
</organism>
<feature type="transmembrane region" description="Helical" evidence="6">
    <location>
        <begin position="284"/>
        <end position="304"/>
    </location>
</feature>
<dbReference type="InterPro" id="IPR008253">
    <property type="entry name" value="Marvel"/>
</dbReference>
<name>A0A0C9MM31_9FUNG</name>
<evidence type="ECO:0000256" key="2">
    <source>
        <dbReference type="ARBA" id="ARBA00022692"/>
    </source>
</evidence>
<evidence type="ECO:0000313" key="9">
    <source>
        <dbReference type="Proteomes" id="UP000053815"/>
    </source>
</evidence>
<reference evidence="8" key="1">
    <citation type="submission" date="2014-09" db="EMBL/GenBank/DDBJ databases">
        <title>Draft genome sequence of an oleaginous Mucoromycotina fungus Mucor ambiguus NBRC6742.</title>
        <authorList>
            <person name="Takeda I."/>
            <person name="Yamane N."/>
            <person name="Morita T."/>
            <person name="Tamano K."/>
            <person name="Machida M."/>
            <person name="Baker S."/>
            <person name="Koike H."/>
        </authorList>
    </citation>
    <scope>NUCLEOTIDE SEQUENCE</scope>
    <source>
        <strain evidence="8">NBRC 6742</strain>
    </source>
</reference>
<evidence type="ECO:0000256" key="3">
    <source>
        <dbReference type="ARBA" id="ARBA00022989"/>
    </source>
</evidence>
<keyword evidence="3 6" id="KW-1133">Transmembrane helix</keyword>
<feature type="transmembrane region" description="Helical" evidence="6">
    <location>
        <begin position="210"/>
        <end position="233"/>
    </location>
</feature>
<dbReference type="STRING" id="91626.A0A0C9MM31"/>
<feature type="compositionally biased region" description="Low complexity" evidence="5">
    <location>
        <begin position="142"/>
        <end position="152"/>
    </location>
</feature>
<feature type="compositionally biased region" description="Polar residues" evidence="5">
    <location>
        <begin position="61"/>
        <end position="72"/>
    </location>
</feature>
<feature type="transmembrane region" description="Helical" evidence="6">
    <location>
        <begin position="174"/>
        <end position="198"/>
    </location>
</feature>
<feature type="transmembrane region" description="Helical" evidence="6">
    <location>
        <begin position="245"/>
        <end position="264"/>
    </location>
</feature>
<evidence type="ECO:0000256" key="6">
    <source>
        <dbReference type="SAM" id="Phobius"/>
    </source>
</evidence>
<dbReference type="AlphaFoldDB" id="A0A0C9MM31"/>
<sequence length="314" mass="34226">MSNPFDQNPWQSSGQQNTSGPRFGNAYDDEPAYGNAYSSNNNNAVPGFSATGYNNAWGGESNKTQYDTNAYNSPPPPQAHPAQSPYGTASNMPPFQSSYGGNQPLPGSNDAYRYTGTAYGNQTLHASSGGGGSAGYPPSSPTPSNTKPSATPVPSAGPDPWNGETYHTPSKWRFWLRFVILLASIGHLGFAAGARPYSGEDVPFYTPACFYYLFAVAIISIIYSIYHVFFYCYRRMAKKPKMNRAIVFAIDLLLALLWGIGVIIEAVKFKCTDGGKFCSFYNVSIFWGFLAFAAYIVAVFWDIWGACCGSKRKK</sequence>
<feature type="compositionally biased region" description="Low complexity" evidence="5">
    <location>
        <begin position="32"/>
        <end position="44"/>
    </location>
</feature>